<dbReference type="EMBL" id="JAZGQK010000037">
    <property type="protein sequence ID" value="MEE6263378.1"/>
    <property type="molecule type" value="Genomic_DNA"/>
</dbReference>
<dbReference type="Proteomes" id="UP001332243">
    <property type="component" value="Unassembled WGS sequence"/>
</dbReference>
<evidence type="ECO:0000313" key="4">
    <source>
        <dbReference type="Proteomes" id="UP001332243"/>
    </source>
</evidence>
<feature type="region of interest" description="Disordered" evidence="1">
    <location>
        <begin position="214"/>
        <end position="292"/>
    </location>
</feature>
<evidence type="ECO:0000256" key="1">
    <source>
        <dbReference type="SAM" id="MobiDB-lite"/>
    </source>
</evidence>
<gene>
    <name evidence="2" type="ORF">V1633_09325</name>
    <name evidence="3" type="ORF">V1633_33365</name>
</gene>
<comment type="caution">
    <text evidence="2">The sequence shown here is derived from an EMBL/GenBank/DDBJ whole genome shotgun (WGS) entry which is preliminary data.</text>
</comment>
<protein>
    <submittedName>
        <fullName evidence="2">NRDE family protein</fullName>
    </submittedName>
</protein>
<dbReference type="RefSeq" id="WP_331213778.1">
    <property type="nucleotide sequence ID" value="NZ_JAZGQK010000006.1"/>
</dbReference>
<dbReference type="Pfam" id="PF05742">
    <property type="entry name" value="TANGO2"/>
    <property type="match status" value="1"/>
</dbReference>
<accession>A0ABU7RQB7</accession>
<organism evidence="2 4">
    <name type="scientific">Plantactinospora sonchi</name>
    <dbReference type="NCBI Taxonomy" id="1544735"/>
    <lineage>
        <taxon>Bacteria</taxon>
        <taxon>Bacillati</taxon>
        <taxon>Actinomycetota</taxon>
        <taxon>Actinomycetes</taxon>
        <taxon>Micromonosporales</taxon>
        <taxon>Micromonosporaceae</taxon>
        <taxon>Plantactinospora</taxon>
    </lineage>
</organism>
<evidence type="ECO:0000313" key="3">
    <source>
        <dbReference type="EMBL" id="MEE6263378.1"/>
    </source>
</evidence>
<dbReference type="EMBL" id="JAZGQK010000006">
    <property type="protein sequence ID" value="MEE6258687.1"/>
    <property type="molecule type" value="Genomic_DNA"/>
</dbReference>
<evidence type="ECO:0000313" key="2">
    <source>
        <dbReference type="EMBL" id="MEE6258687.1"/>
    </source>
</evidence>
<sequence>MCTVLFRFSPGRAWPVLLCAVRDEFLDRSWRPPGRHWDGPYRHLHGPLDETAGGTWLAVDPARPAVAVLVNGDEPGPGNDGCDAGGGQTRGRLPLRALVPGTPLDSGELTGTRGFHLLLAEPAQATVWGWDTERLVRHRVEPGDHTLSFHGLDVAEPPRVPHVRALLAATPSPAPAPGTGTADAWGDWLDLLAAGGVGVGDPRSLLQRRQLDGRRYGSTSASLVALGPGGVRHDFTGEPFRQDSWYESGPGRPAAPTGRTDPTGRSPALDGDPRRPRESRRRRRPGGDRHAR</sequence>
<proteinExistence type="predicted"/>
<dbReference type="InterPro" id="IPR008551">
    <property type="entry name" value="TANGO2"/>
</dbReference>
<keyword evidence="4" id="KW-1185">Reference proteome</keyword>
<name>A0ABU7RQB7_9ACTN</name>
<reference evidence="2 4" key="1">
    <citation type="submission" date="2024-01" db="EMBL/GenBank/DDBJ databases">
        <title>Genome insights into Plantactinospora sonchi sp. nov.</title>
        <authorList>
            <person name="Wang L."/>
        </authorList>
    </citation>
    <scope>NUCLEOTIDE SEQUENCE [LARGE SCALE GENOMIC DNA]</scope>
    <source>
        <strain evidence="2 4">NEAU-QY2</strain>
    </source>
</reference>